<dbReference type="GO" id="GO:0003962">
    <property type="term" value="F:cystathionine gamma-synthase activity"/>
    <property type="evidence" value="ECO:0007669"/>
    <property type="project" value="TreeGrafter"/>
</dbReference>
<dbReference type="Pfam" id="PF01053">
    <property type="entry name" value="Cys_Met_Meta_PP"/>
    <property type="match status" value="1"/>
</dbReference>
<accession>A0A1V9ZR11</accession>
<comment type="cofactor">
    <cofactor evidence="1 3">
        <name>pyridoxal 5'-phosphate</name>
        <dbReference type="ChEBI" id="CHEBI:597326"/>
    </cofactor>
</comment>
<evidence type="ECO:0000256" key="2">
    <source>
        <dbReference type="ARBA" id="ARBA00022898"/>
    </source>
</evidence>
<dbReference type="PANTHER" id="PTHR42699:SF1">
    <property type="entry name" value="CYSTATHIONINE GAMMA-SYNTHASE-RELATED"/>
    <property type="match status" value="1"/>
</dbReference>
<proteinExistence type="inferred from homology"/>
<dbReference type="InterPro" id="IPR015424">
    <property type="entry name" value="PyrdxlP-dep_Trfase"/>
</dbReference>
<protein>
    <submittedName>
        <fullName evidence="4">Cystathionine gamma-synthase</fullName>
    </submittedName>
</protein>
<reference evidence="4 5" key="1">
    <citation type="journal article" date="2014" name="Genome Biol. Evol.">
        <title>The secreted proteins of Achlya hypogyna and Thraustotheca clavata identify the ancestral oomycete secretome and reveal gene acquisitions by horizontal gene transfer.</title>
        <authorList>
            <person name="Misner I."/>
            <person name="Blouin N."/>
            <person name="Leonard G."/>
            <person name="Richards T.A."/>
            <person name="Lane C.E."/>
        </authorList>
    </citation>
    <scope>NUCLEOTIDE SEQUENCE [LARGE SCALE GENOMIC DNA]</scope>
    <source>
        <strain evidence="4 5">ATCC 48635</strain>
    </source>
</reference>
<name>A0A1V9ZR11_ACHHY</name>
<comment type="similarity">
    <text evidence="3">Belongs to the trans-sulfuration enzymes family.</text>
</comment>
<dbReference type="InterPro" id="IPR051750">
    <property type="entry name" value="Trans-sulfuration_enzymes"/>
</dbReference>
<dbReference type="SUPFAM" id="SSF53383">
    <property type="entry name" value="PLP-dependent transferases"/>
    <property type="match status" value="1"/>
</dbReference>
<gene>
    <name evidence="4" type="ORF">ACHHYP_03555</name>
</gene>
<comment type="caution">
    <text evidence="4">The sequence shown here is derived from an EMBL/GenBank/DDBJ whole genome shotgun (WGS) entry which is preliminary data.</text>
</comment>
<evidence type="ECO:0000313" key="5">
    <source>
        <dbReference type="Proteomes" id="UP000243579"/>
    </source>
</evidence>
<evidence type="ECO:0000256" key="3">
    <source>
        <dbReference type="RuleBase" id="RU362118"/>
    </source>
</evidence>
<dbReference type="Gene3D" id="3.90.1150.10">
    <property type="entry name" value="Aspartate Aminotransferase, domain 1"/>
    <property type="match status" value="1"/>
</dbReference>
<keyword evidence="2 3" id="KW-0663">Pyridoxal phosphate</keyword>
<dbReference type="OrthoDB" id="10047078at2759"/>
<dbReference type="InterPro" id="IPR015422">
    <property type="entry name" value="PyrdxlP-dep_Trfase_small"/>
</dbReference>
<dbReference type="STRING" id="1202772.A0A1V9ZR11"/>
<dbReference type="GO" id="GO:0019346">
    <property type="term" value="P:transsulfuration"/>
    <property type="evidence" value="ECO:0007669"/>
    <property type="project" value="InterPro"/>
</dbReference>
<evidence type="ECO:0000313" key="4">
    <source>
        <dbReference type="EMBL" id="OQS00443.1"/>
    </source>
</evidence>
<dbReference type="AlphaFoldDB" id="A0A1V9ZR11"/>
<dbReference type="InterPro" id="IPR015421">
    <property type="entry name" value="PyrdxlP-dep_Trfase_major"/>
</dbReference>
<dbReference type="PANTHER" id="PTHR42699">
    <property type="match status" value="1"/>
</dbReference>
<dbReference type="EMBL" id="JNBR01000031">
    <property type="protein sequence ID" value="OQS00443.1"/>
    <property type="molecule type" value="Genomic_DNA"/>
</dbReference>
<dbReference type="GO" id="GO:0030170">
    <property type="term" value="F:pyridoxal phosphate binding"/>
    <property type="evidence" value="ECO:0007669"/>
    <property type="project" value="InterPro"/>
</dbReference>
<dbReference type="Proteomes" id="UP000243579">
    <property type="component" value="Unassembled WGS sequence"/>
</dbReference>
<evidence type="ECO:0000256" key="1">
    <source>
        <dbReference type="ARBA" id="ARBA00001933"/>
    </source>
</evidence>
<organism evidence="4 5">
    <name type="scientific">Achlya hypogyna</name>
    <name type="common">Oomycete</name>
    <name type="synonym">Protoachlya hypogyna</name>
    <dbReference type="NCBI Taxonomy" id="1202772"/>
    <lineage>
        <taxon>Eukaryota</taxon>
        <taxon>Sar</taxon>
        <taxon>Stramenopiles</taxon>
        <taxon>Oomycota</taxon>
        <taxon>Saprolegniomycetes</taxon>
        <taxon>Saprolegniales</taxon>
        <taxon>Achlyaceae</taxon>
        <taxon>Achlya</taxon>
    </lineage>
</organism>
<sequence>MVPASCLSAPLGDPLPDHVHAVSVSMPKWSHVERYEQGCPDLHAALRGGYPRFVYHAYVKELNAYVHERFIADVAKAAFVLPTLDVAQRCRAFVLHSHPTVAIDVLPLPGIEAHAIVLPSDAAGSFKPFWQHSGEILSSRLAEQLLAALRATETPSLGRMDGSQVHSDLRQRIAGLYDVPAQHVSLYPSGMASIFAAFRLVQRLRGHLPGQTVLVGFPYLDTLKMLRRPEWSGGDVRFFPRGDQDDIDAIDKLEHIHAIFTEFPSNPLLRSTDLPRLAAIAHRHNTVLVVDDTVGSYNVNVLKETDSHAADLVATSLTKIFCGTGTVMGGSLVVSPESPHVAALLDALASDSFLYEGDAVALLAASEDLQPRLARINATAATIASRLQAHPMVEAIYYPKFIDTALYEHFNPQAAATDAHGPLLSLVLRGGQAAAKSFYDALTLAKGPSLGTNFTLACPYTLLAHYDELDYVESCGVPRDLLRISIGLEDVDEVWAILSSALVTASTT</sequence>
<dbReference type="Gene3D" id="3.40.640.10">
    <property type="entry name" value="Type I PLP-dependent aspartate aminotransferase-like (Major domain)"/>
    <property type="match status" value="1"/>
</dbReference>
<keyword evidence="5" id="KW-1185">Reference proteome</keyword>
<dbReference type="InterPro" id="IPR000277">
    <property type="entry name" value="Cys/Met-Metab_PyrdxlP-dep_enz"/>
</dbReference>